<comment type="caution">
    <text evidence="1">The sequence shown here is derived from an EMBL/GenBank/DDBJ whole genome shotgun (WGS) entry which is preliminary data.</text>
</comment>
<dbReference type="EMBL" id="JAKOEM010000008">
    <property type="protein sequence ID" value="MCG6558673.1"/>
    <property type="molecule type" value="Genomic_DNA"/>
</dbReference>
<keyword evidence="2" id="KW-1185">Reference proteome</keyword>
<organism evidence="1 2">
    <name type="scientific">Ruegeria alba</name>
    <dbReference type="NCBI Taxonomy" id="2916756"/>
    <lineage>
        <taxon>Bacteria</taxon>
        <taxon>Pseudomonadati</taxon>
        <taxon>Pseudomonadota</taxon>
        <taxon>Alphaproteobacteria</taxon>
        <taxon>Rhodobacterales</taxon>
        <taxon>Roseobacteraceae</taxon>
        <taxon>Ruegeria</taxon>
    </lineage>
</organism>
<dbReference type="Proteomes" id="UP001165279">
    <property type="component" value="Unassembled WGS sequence"/>
</dbReference>
<gene>
    <name evidence="1" type="ORF">MB818_10700</name>
</gene>
<feature type="non-terminal residue" evidence="1">
    <location>
        <position position="64"/>
    </location>
</feature>
<accession>A0ABS9NWT9</accession>
<sequence length="64" mass="6761">MKTATGMTGGSDDVNPKRYYSSKVWIDRKSGAEVCDLGFDLVLDGAVGVFAIGGQAIDHLDDPV</sequence>
<proteinExistence type="predicted"/>
<dbReference type="RefSeq" id="WP_238905157.1">
    <property type="nucleotide sequence ID" value="NZ_JAKOEM010000008.1"/>
</dbReference>
<name>A0ABS9NWT9_9RHOB</name>
<evidence type="ECO:0000313" key="2">
    <source>
        <dbReference type="Proteomes" id="UP001165279"/>
    </source>
</evidence>
<protein>
    <submittedName>
        <fullName evidence="1">Uncharacterized protein</fullName>
    </submittedName>
</protein>
<reference evidence="1" key="1">
    <citation type="submission" date="2022-02" db="EMBL/GenBank/DDBJ databases">
        <title>The genome sequence of Ruegeria sp. 1NDH52C.</title>
        <authorList>
            <person name="Du J."/>
        </authorList>
    </citation>
    <scope>NUCLEOTIDE SEQUENCE</scope>
    <source>
        <strain evidence="1">1NDH52C</strain>
    </source>
</reference>
<evidence type="ECO:0000313" key="1">
    <source>
        <dbReference type="EMBL" id="MCG6558673.1"/>
    </source>
</evidence>